<dbReference type="AlphaFoldDB" id="A0A449IIM3"/>
<organism evidence="1 2">
    <name type="scientific">Pseudomonas fragi</name>
    <dbReference type="NCBI Taxonomy" id="296"/>
    <lineage>
        <taxon>Bacteria</taxon>
        <taxon>Pseudomonadati</taxon>
        <taxon>Pseudomonadota</taxon>
        <taxon>Gammaproteobacteria</taxon>
        <taxon>Pseudomonadales</taxon>
        <taxon>Pseudomonadaceae</taxon>
        <taxon>Pseudomonas</taxon>
    </lineage>
</organism>
<proteinExistence type="predicted"/>
<evidence type="ECO:0000313" key="1">
    <source>
        <dbReference type="EMBL" id="VFB19367.1"/>
    </source>
</evidence>
<evidence type="ECO:0000313" key="2">
    <source>
        <dbReference type="Proteomes" id="UP000330809"/>
    </source>
</evidence>
<accession>A0A449IIM3</accession>
<protein>
    <submittedName>
        <fullName evidence="1">Uncharacterized protein</fullName>
    </submittedName>
</protein>
<dbReference type="Proteomes" id="UP000330809">
    <property type="component" value="Unassembled WGS sequence"/>
</dbReference>
<name>A0A449IIM3_PSEFR</name>
<gene>
    <name evidence="1" type="ORF">NCTC10754_01957</name>
</gene>
<sequence>MGEGSAACRWTYFEKRNFMGVELDVIVGHPEHDLLFVATQVARAAGRLVVRVYGAKVDQRVA</sequence>
<reference evidence="1 2" key="1">
    <citation type="submission" date="2019-02" db="EMBL/GenBank/DDBJ databases">
        <authorList>
            <consortium name="Pathogen Informatics"/>
        </authorList>
    </citation>
    <scope>NUCLEOTIDE SEQUENCE [LARGE SCALE GENOMIC DNA]</scope>
    <source>
        <strain evidence="1 2">3012STDY7103891</strain>
    </source>
</reference>
<dbReference type="EMBL" id="CAACYJ010000027">
    <property type="protein sequence ID" value="VFB19367.1"/>
    <property type="molecule type" value="Genomic_DNA"/>
</dbReference>